<protein>
    <submittedName>
        <fullName evidence="2">Uncharacterized protein</fullName>
    </submittedName>
</protein>
<organism evidence="2 3">
    <name type="scientific">Cercophora samala</name>
    <dbReference type="NCBI Taxonomy" id="330535"/>
    <lineage>
        <taxon>Eukaryota</taxon>
        <taxon>Fungi</taxon>
        <taxon>Dikarya</taxon>
        <taxon>Ascomycota</taxon>
        <taxon>Pezizomycotina</taxon>
        <taxon>Sordariomycetes</taxon>
        <taxon>Sordariomycetidae</taxon>
        <taxon>Sordariales</taxon>
        <taxon>Lasiosphaeriaceae</taxon>
        <taxon>Cercophora</taxon>
    </lineage>
</organism>
<dbReference type="EMBL" id="JAULSY010000070">
    <property type="protein sequence ID" value="KAK0667556.1"/>
    <property type="molecule type" value="Genomic_DNA"/>
</dbReference>
<evidence type="ECO:0000256" key="1">
    <source>
        <dbReference type="SAM" id="MobiDB-lite"/>
    </source>
</evidence>
<dbReference type="AlphaFoldDB" id="A0AA40DA61"/>
<feature type="region of interest" description="Disordered" evidence="1">
    <location>
        <begin position="1"/>
        <end position="20"/>
    </location>
</feature>
<proteinExistence type="predicted"/>
<accession>A0AA40DA61</accession>
<evidence type="ECO:0000313" key="2">
    <source>
        <dbReference type="EMBL" id="KAK0667556.1"/>
    </source>
</evidence>
<feature type="compositionally biased region" description="Polar residues" evidence="1">
    <location>
        <begin position="1"/>
        <end position="18"/>
    </location>
</feature>
<reference evidence="2" key="1">
    <citation type="submission" date="2023-06" db="EMBL/GenBank/DDBJ databases">
        <title>Genome-scale phylogeny and comparative genomics of the fungal order Sordariales.</title>
        <authorList>
            <consortium name="Lawrence Berkeley National Laboratory"/>
            <person name="Hensen N."/>
            <person name="Bonometti L."/>
            <person name="Westerberg I."/>
            <person name="Brannstrom I.O."/>
            <person name="Guillou S."/>
            <person name="Cros-Aarteil S."/>
            <person name="Calhoun S."/>
            <person name="Haridas S."/>
            <person name="Kuo A."/>
            <person name="Mondo S."/>
            <person name="Pangilinan J."/>
            <person name="Riley R."/>
            <person name="Labutti K."/>
            <person name="Andreopoulos B."/>
            <person name="Lipzen A."/>
            <person name="Chen C."/>
            <person name="Yanf M."/>
            <person name="Daum C."/>
            <person name="Ng V."/>
            <person name="Clum A."/>
            <person name="Steindorff A."/>
            <person name="Ohm R."/>
            <person name="Martin F."/>
            <person name="Silar P."/>
            <person name="Natvig D."/>
            <person name="Lalanne C."/>
            <person name="Gautier V."/>
            <person name="Ament-Velasquez S.L."/>
            <person name="Kruys A."/>
            <person name="Hutchinson M.I."/>
            <person name="Powell A.J."/>
            <person name="Barry K."/>
            <person name="Miller A.N."/>
            <person name="Grigoriev I.V."/>
            <person name="Debuchy R."/>
            <person name="Gladieux P."/>
            <person name="Thoren M.H."/>
            <person name="Johannesson H."/>
        </authorList>
    </citation>
    <scope>NUCLEOTIDE SEQUENCE</scope>
    <source>
        <strain evidence="2">CBS 307.81</strain>
    </source>
</reference>
<gene>
    <name evidence="2" type="ORF">QBC41DRAFT_395881</name>
</gene>
<sequence>MEHSAASTVDLQPAQSLPENHLRHRSLSSFPYGQEIFDAERQNLEIIEKKIKKLRNKAFDIDDLCNEVHRYTITIGDKYFTNAPPSHEMTSEITGEVLTLIDAIHKSLGNVDRITSAVQRNTSILLKKVAKGRQCIDSLCVFGWDLGIGDEPADALKAVGVQAFRNRVDKPMRKMLHGLVNAVIVLTEAWDELEYLENWSRIQRGDTFYDAGYSPEAYSL</sequence>
<keyword evidence="3" id="KW-1185">Reference proteome</keyword>
<comment type="caution">
    <text evidence="2">The sequence shown here is derived from an EMBL/GenBank/DDBJ whole genome shotgun (WGS) entry which is preliminary data.</text>
</comment>
<evidence type="ECO:0000313" key="3">
    <source>
        <dbReference type="Proteomes" id="UP001174997"/>
    </source>
</evidence>
<dbReference type="Proteomes" id="UP001174997">
    <property type="component" value="Unassembled WGS sequence"/>
</dbReference>
<name>A0AA40DA61_9PEZI</name>